<dbReference type="GO" id="GO:0009244">
    <property type="term" value="P:lipopolysaccharide core region biosynthetic process"/>
    <property type="evidence" value="ECO:0007669"/>
    <property type="project" value="TreeGrafter"/>
</dbReference>
<evidence type="ECO:0000256" key="12">
    <source>
        <dbReference type="ARBA" id="ARBA00029757"/>
    </source>
</evidence>
<reference evidence="14 15" key="1">
    <citation type="journal article" date="2013" name="Stand. Genomic Sci.">
        <title>Genome sequence of the reddish-pigmented Rubellimicrobium thermophilum type strain (DSM 16684(T)), a member of the Roseobacter clade.</title>
        <authorList>
            <person name="Fiebig A."/>
            <person name="Riedel T."/>
            <person name="Gronow S."/>
            <person name="Petersen J."/>
            <person name="Klenk H.P."/>
            <person name="Goker M."/>
        </authorList>
    </citation>
    <scope>NUCLEOTIDE SEQUENCE [LARGE SCALE GENOMIC DNA]</scope>
    <source>
        <strain evidence="14 15">DSM 16684</strain>
    </source>
</reference>
<evidence type="ECO:0000256" key="8">
    <source>
        <dbReference type="ARBA" id="ARBA00022741"/>
    </source>
</evidence>
<evidence type="ECO:0000256" key="9">
    <source>
        <dbReference type="ARBA" id="ARBA00022777"/>
    </source>
</evidence>
<evidence type="ECO:0000256" key="4">
    <source>
        <dbReference type="ARBA" id="ARBA00016436"/>
    </source>
</evidence>
<comment type="pathway">
    <text evidence="2 13">Glycolipid biosynthesis; lipid IV(A) biosynthesis; lipid IV(A) from (3R)-3-hydroxytetradecanoyl-[acyl-carrier-protein] and UDP-N-acetyl-alpha-D-glucosamine: step 6/6.</text>
</comment>
<dbReference type="HAMAP" id="MF_00409">
    <property type="entry name" value="LpxK"/>
    <property type="match status" value="1"/>
</dbReference>
<dbReference type="GO" id="GO:0009029">
    <property type="term" value="F:lipid-A 4'-kinase activity"/>
    <property type="evidence" value="ECO:0007669"/>
    <property type="project" value="UniProtKB-UniRule"/>
</dbReference>
<dbReference type="GO" id="GO:0005524">
    <property type="term" value="F:ATP binding"/>
    <property type="evidence" value="ECO:0007669"/>
    <property type="project" value="UniProtKB-UniRule"/>
</dbReference>
<dbReference type="UniPathway" id="UPA00359">
    <property type="reaction ID" value="UER00482"/>
</dbReference>
<evidence type="ECO:0000256" key="10">
    <source>
        <dbReference type="ARBA" id="ARBA00022840"/>
    </source>
</evidence>
<evidence type="ECO:0000256" key="5">
    <source>
        <dbReference type="ARBA" id="ARBA00022516"/>
    </source>
</evidence>
<protein>
    <recommendedName>
        <fullName evidence="4 13">Tetraacyldisaccharide 4'-kinase</fullName>
        <ecNumber evidence="3 13">2.7.1.130</ecNumber>
    </recommendedName>
    <alternativeName>
        <fullName evidence="12 13">Lipid A 4'-kinase</fullName>
    </alternativeName>
</protein>
<evidence type="ECO:0000313" key="15">
    <source>
        <dbReference type="Proteomes" id="UP000015346"/>
    </source>
</evidence>
<keyword evidence="5 13" id="KW-0444">Lipid biosynthesis</keyword>
<feature type="binding site" evidence="13">
    <location>
        <begin position="53"/>
        <end position="60"/>
    </location>
    <ligand>
        <name>ATP</name>
        <dbReference type="ChEBI" id="CHEBI:30616"/>
    </ligand>
</feature>
<dbReference type="GO" id="GO:0005886">
    <property type="term" value="C:plasma membrane"/>
    <property type="evidence" value="ECO:0007669"/>
    <property type="project" value="TreeGrafter"/>
</dbReference>
<gene>
    <name evidence="13" type="primary">lpxK</name>
    <name evidence="14" type="ORF">ruthe_03340</name>
</gene>
<evidence type="ECO:0000256" key="1">
    <source>
        <dbReference type="ARBA" id="ARBA00002274"/>
    </source>
</evidence>
<dbReference type="AlphaFoldDB" id="S9QRN3"/>
<dbReference type="HOGENOM" id="CLU_038816_0_0_5"/>
<comment type="caution">
    <text evidence="14">The sequence shown here is derived from an EMBL/GenBank/DDBJ whole genome shotgun (WGS) entry which is preliminary data.</text>
</comment>
<keyword evidence="11 13" id="KW-0443">Lipid metabolism</keyword>
<evidence type="ECO:0000256" key="6">
    <source>
        <dbReference type="ARBA" id="ARBA00022556"/>
    </source>
</evidence>
<accession>S9QRN3</accession>
<dbReference type="Pfam" id="PF02606">
    <property type="entry name" value="LpxK"/>
    <property type="match status" value="1"/>
</dbReference>
<evidence type="ECO:0000256" key="7">
    <source>
        <dbReference type="ARBA" id="ARBA00022679"/>
    </source>
</evidence>
<dbReference type="PANTHER" id="PTHR42724">
    <property type="entry name" value="TETRAACYLDISACCHARIDE 4'-KINASE"/>
    <property type="match status" value="1"/>
</dbReference>
<dbReference type="PATRIC" id="fig|1123069.3.peg.3308"/>
<keyword evidence="7 13" id="KW-0808">Transferase</keyword>
<comment type="similarity">
    <text evidence="13">Belongs to the LpxK family.</text>
</comment>
<dbReference type="RefSeq" id="WP_021096345.1">
    <property type="nucleotide sequence ID" value="NZ_KE557319.1"/>
</dbReference>
<evidence type="ECO:0000256" key="11">
    <source>
        <dbReference type="ARBA" id="ARBA00023098"/>
    </source>
</evidence>
<evidence type="ECO:0000256" key="2">
    <source>
        <dbReference type="ARBA" id="ARBA00004870"/>
    </source>
</evidence>
<evidence type="ECO:0000256" key="3">
    <source>
        <dbReference type="ARBA" id="ARBA00012071"/>
    </source>
</evidence>
<dbReference type="InterPro" id="IPR003758">
    <property type="entry name" value="LpxK"/>
</dbReference>
<evidence type="ECO:0000313" key="14">
    <source>
        <dbReference type="EMBL" id="EPX82298.1"/>
    </source>
</evidence>
<dbReference type="PANTHER" id="PTHR42724:SF1">
    <property type="entry name" value="TETRAACYLDISACCHARIDE 4'-KINASE, MITOCHONDRIAL-RELATED"/>
    <property type="match status" value="1"/>
</dbReference>
<dbReference type="SUPFAM" id="SSF52540">
    <property type="entry name" value="P-loop containing nucleoside triphosphate hydrolases"/>
    <property type="match status" value="1"/>
</dbReference>
<keyword evidence="15" id="KW-1185">Reference proteome</keyword>
<dbReference type="Proteomes" id="UP000015346">
    <property type="component" value="Unassembled WGS sequence"/>
</dbReference>
<sequence>MRAPSWWWRPDRGLRARALTPLGALYAAATARRLARARPEAAGIPVICLGNLEAGGAGKTPAAMALAQRLAARGLAVHIVSRGHGGRLAGPVRVIPSHSAADVGDEAILLSAFAPVWVARDRAAGLRAARAAGAQVVLLDDGFQNPTVARDLSILVVDAARGWGNGLPIPAGPLRERLAAGLARADLLLTLGEPAAQDAFDRRWGAQVAALSRLRGRLVPLPTGMRWQGLRALAFAGIGHPEKFFATLRAQGAEIVATRPLGDHQPLPPALFARLEAEARRLGAQLVTTEKDAARLDPALRSRVLVLPVRLDLEDWAPLDARLEALLQPAQGSAAP</sequence>
<dbReference type="NCBIfam" id="TIGR00682">
    <property type="entry name" value="lpxK"/>
    <property type="match status" value="1"/>
</dbReference>
<keyword evidence="6 13" id="KW-0441">Lipid A biosynthesis</keyword>
<dbReference type="EMBL" id="AOLV01000043">
    <property type="protein sequence ID" value="EPX82298.1"/>
    <property type="molecule type" value="Genomic_DNA"/>
</dbReference>
<keyword evidence="10 13" id="KW-0067">ATP-binding</keyword>
<keyword evidence="9 13" id="KW-0418">Kinase</keyword>
<evidence type="ECO:0000256" key="13">
    <source>
        <dbReference type="HAMAP-Rule" id="MF_00409"/>
    </source>
</evidence>
<comment type="catalytic activity">
    <reaction evidence="13">
        <text>a lipid A disaccharide + ATP = a lipid IVA + ADP + H(+)</text>
        <dbReference type="Rhea" id="RHEA:67840"/>
        <dbReference type="ChEBI" id="CHEBI:15378"/>
        <dbReference type="ChEBI" id="CHEBI:30616"/>
        <dbReference type="ChEBI" id="CHEBI:176343"/>
        <dbReference type="ChEBI" id="CHEBI:176425"/>
        <dbReference type="ChEBI" id="CHEBI:456216"/>
        <dbReference type="EC" id="2.7.1.130"/>
    </reaction>
</comment>
<dbReference type="EC" id="2.7.1.130" evidence="3 13"/>
<organism evidence="14 15">
    <name type="scientific">Rubellimicrobium thermophilum DSM 16684</name>
    <dbReference type="NCBI Taxonomy" id="1123069"/>
    <lineage>
        <taxon>Bacteria</taxon>
        <taxon>Pseudomonadati</taxon>
        <taxon>Pseudomonadota</taxon>
        <taxon>Alphaproteobacteria</taxon>
        <taxon>Rhodobacterales</taxon>
        <taxon>Roseobacteraceae</taxon>
        <taxon>Rubellimicrobium</taxon>
    </lineage>
</organism>
<comment type="function">
    <text evidence="1 13">Transfers the gamma-phosphate of ATP to the 4'-position of a tetraacyldisaccharide 1-phosphate intermediate (termed DS-1-P) to form tetraacyldisaccharide 1,4'-bis-phosphate (lipid IVA).</text>
</comment>
<dbReference type="GO" id="GO:0009245">
    <property type="term" value="P:lipid A biosynthetic process"/>
    <property type="evidence" value="ECO:0007669"/>
    <property type="project" value="UniProtKB-UniRule"/>
</dbReference>
<proteinExistence type="inferred from homology"/>
<dbReference type="STRING" id="1123069.ruthe_03340"/>
<name>S9QRN3_9RHOB</name>
<dbReference type="InterPro" id="IPR027417">
    <property type="entry name" value="P-loop_NTPase"/>
</dbReference>
<keyword evidence="8 13" id="KW-0547">Nucleotide-binding</keyword>
<dbReference type="OrthoDB" id="9766423at2"/>